<dbReference type="Proteomes" id="UP000241890">
    <property type="component" value="Unassembled WGS sequence"/>
</dbReference>
<feature type="compositionally biased region" description="Low complexity" evidence="1">
    <location>
        <begin position="121"/>
        <end position="137"/>
    </location>
</feature>
<dbReference type="InParanoid" id="A0A2R5GK03"/>
<dbReference type="EMBL" id="BEYU01000094">
    <property type="protein sequence ID" value="GBG31236.1"/>
    <property type="molecule type" value="Genomic_DNA"/>
</dbReference>
<reference evidence="2 3" key="1">
    <citation type="submission" date="2017-12" db="EMBL/GenBank/DDBJ databases">
        <title>Sequencing, de novo assembly and annotation of complete genome of a new Thraustochytrid species, strain FCC1311.</title>
        <authorList>
            <person name="Sedici K."/>
            <person name="Godart F."/>
            <person name="Aiese Cigliano R."/>
            <person name="Sanseverino W."/>
            <person name="Barakat M."/>
            <person name="Ortet P."/>
            <person name="Marechal E."/>
            <person name="Cagnac O."/>
            <person name="Amato A."/>
        </authorList>
    </citation>
    <scope>NUCLEOTIDE SEQUENCE [LARGE SCALE GENOMIC DNA]</scope>
</reference>
<sequence length="137" mass="14459">MGRLRSLVLGSLVGGGAYVAMDAYVMSHLSQMDVGLRSLRHDINPDGAPPARKRPAAEDTLFSPYIDQAAASFRRNWNAALRSGYEKFVETVRNPYLNAATTTTSHPSADNALAQPSSGDAVEAVAPVPSAPESSSA</sequence>
<organism evidence="2 3">
    <name type="scientific">Hondaea fermentalgiana</name>
    <dbReference type="NCBI Taxonomy" id="2315210"/>
    <lineage>
        <taxon>Eukaryota</taxon>
        <taxon>Sar</taxon>
        <taxon>Stramenopiles</taxon>
        <taxon>Bigyra</taxon>
        <taxon>Labyrinthulomycetes</taxon>
        <taxon>Thraustochytrida</taxon>
        <taxon>Thraustochytriidae</taxon>
        <taxon>Hondaea</taxon>
    </lineage>
</organism>
<evidence type="ECO:0000313" key="2">
    <source>
        <dbReference type="EMBL" id="GBG31236.1"/>
    </source>
</evidence>
<protein>
    <submittedName>
        <fullName evidence="2">Uncharacterized protein</fullName>
    </submittedName>
</protein>
<dbReference type="AlphaFoldDB" id="A0A2R5GK03"/>
<feature type="region of interest" description="Disordered" evidence="1">
    <location>
        <begin position="99"/>
        <end position="137"/>
    </location>
</feature>
<feature type="compositionally biased region" description="Polar residues" evidence="1">
    <location>
        <begin position="99"/>
        <end position="118"/>
    </location>
</feature>
<evidence type="ECO:0000313" key="3">
    <source>
        <dbReference type="Proteomes" id="UP000241890"/>
    </source>
</evidence>
<keyword evidence="3" id="KW-1185">Reference proteome</keyword>
<proteinExistence type="predicted"/>
<name>A0A2R5GK03_9STRA</name>
<evidence type="ECO:0000256" key="1">
    <source>
        <dbReference type="SAM" id="MobiDB-lite"/>
    </source>
</evidence>
<gene>
    <name evidence="2" type="ORF">FCC1311_074572</name>
</gene>
<accession>A0A2R5GK03</accession>
<comment type="caution">
    <text evidence="2">The sequence shown here is derived from an EMBL/GenBank/DDBJ whole genome shotgun (WGS) entry which is preliminary data.</text>
</comment>